<dbReference type="Pfam" id="PF02472">
    <property type="entry name" value="ExbD"/>
    <property type="match status" value="1"/>
</dbReference>
<comment type="subcellular location">
    <subcellularLocation>
        <location evidence="1">Cell membrane</location>
        <topology evidence="1">Single-pass membrane protein</topology>
    </subcellularLocation>
    <subcellularLocation>
        <location evidence="7">Cell membrane</location>
        <topology evidence="7">Single-pass type II membrane protein</topology>
    </subcellularLocation>
</comment>
<proteinExistence type="inferred from homology"/>
<evidence type="ECO:0000256" key="2">
    <source>
        <dbReference type="ARBA" id="ARBA00005811"/>
    </source>
</evidence>
<dbReference type="Proteomes" id="UP001199296">
    <property type="component" value="Unassembled WGS sequence"/>
</dbReference>
<keyword evidence="7" id="KW-0813">Transport</keyword>
<evidence type="ECO:0000256" key="7">
    <source>
        <dbReference type="RuleBase" id="RU003879"/>
    </source>
</evidence>
<reference evidence="8 9" key="1">
    <citation type="submission" date="2021-10" db="EMBL/GenBank/DDBJ databases">
        <authorList>
            <person name="Grouzdev D.S."/>
            <person name="Pantiukh K.S."/>
            <person name="Krutkina M.S."/>
        </authorList>
    </citation>
    <scope>NUCLEOTIDE SEQUENCE [LARGE SCALE GENOMIC DNA]</scope>
    <source>
        <strain evidence="8 9">Z-7514</strain>
    </source>
</reference>
<evidence type="ECO:0000256" key="1">
    <source>
        <dbReference type="ARBA" id="ARBA00004162"/>
    </source>
</evidence>
<keyword evidence="5" id="KW-1133">Transmembrane helix</keyword>
<sequence length="132" mass="15373">MKYKPKNRDGSLGLAPMIDIVFLLLIFFLVSSTLQGEEAIYNITVPDSTIGQRADGEQINIFLSEDNKIYYQEVEYNPGQLEILFRDIGEREDKSVKIYADRKTDFENLVALIEELKENNFEQISFSLRERR</sequence>
<dbReference type="EMBL" id="JAJFAT010000001">
    <property type="protein sequence ID" value="MCC3143811.1"/>
    <property type="molecule type" value="Genomic_DNA"/>
</dbReference>
<evidence type="ECO:0000256" key="5">
    <source>
        <dbReference type="ARBA" id="ARBA00022989"/>
    </source>
</evidence>
<dbReference type="GO" id="GO:0015031">
    <property type="term" value="P:protein transport"/>
    <property type="evidence" value="ECO:0007669"/>
    <property type="project" value="UniProtKB-KW"/>
</dbReference>
<dbReference type="RefSeq" id="WP_229343046.1">
    <property type="nucleotide sequence ID" value="NZ_JAJFAT010000001.1"/>
</dbReference>
<dbReference type="GO" id="GO:0022857">
    <property type="term" value="F:transmembrane transporter activity"/>
    <property type="evidence" value="ECO:0007669"/>
    <property type="project" value="InterPro"/>
</dbReference>
<name>A0AAW4WS22_9FIRM</name>
<gene>
    <name evidence="8" type="ORF">LJ207_00530</name>
</gene>
<dbReference type="PANTHER" id="PTHR30558">
    <property type="entry name" value="EXBD MEMBRANE COMPONENT OF PMF-DRIVEN MACROMOLECULE IMPORT SYSTEM"/>
    <property type="match status" value="1"/>
</dbReference>
<comment type="similarity">
    <text evidence="2 7">Belongs to the ExbD/TolR family.</text>
</comment>
<evidence type="ECO:0000256" key="3">
    <source>
        <dbReference type="ARBA" id="ARBA00022475"/>
    </source>
</evidence>
<accession>A0AAW4WS22</accession>
<protein>
    <submittedName>
        <fullName evidence="8">Biopolymer transporter ExbD</fullName>
    </submittedName>
</protein>
<organism evidence="8 9">
    <name type="scientific">Halanaerobium polyolivorans</name>
    <dbReference type="NCBI Taxonomy" id="2886943"/>
    <lineage>
        <taxon>Bacteria</taxon>
        <taxon>Bacillati</taxon>
        <taxon>Bacillota</taxon>
        <taxon>Clostridia</taxon>
        <taxon>Halanaerobiales</taxon>
        <taxon>Halanaerobiaceae</taxon>
        <taxon>Halanaerobium</taxon>
    </lineage>
</organism>
<keyword evidence="3" id="KW-1003">Cell membrane</keyword>
<keyword evidence="6" id="KW-0472">Membrane</keyword>
<comment type="caution">
    <text evidence="8">The sequence shown here is derived from an EMBL/GenBank/DDBJ whole genome shotgun (WGS) entry which is preliminary data.</text>
</comment>
<dbReference type="PANTHER" id="PTHR30558:SF3">
    <property type="entry name" value="BIOPOLYMER TRANSPORT PROTEIN EXBD-RELATED"/>
    <property type="match status" value="1"/>
</dbReference>
<dbReference type="GO" id="GO:0005886">
    <property type="term" value="C:plasma membrane"/>
    <property type="evidence" value="ECO:0007669"/>
    <property type="project" value="UniProtKB-SubCell"/>
</dbReference>
<evidence type="ECO:0000256" key="4">
    <source>
        <dbReference type="ARBA" id="ARBA00022692"/>
    </source>
</evidence>
<evidence type="ECO:0000256" key="6">
    <source>
        <dbReference type="ARBA" id="ARBA00023136"/>
    </source>
</evidence>
<dbReference type="InterPro" id="IPR003400">
    <property type="entry name" value="ExbD"/>
</dbReference>
<dbReference type="AlphaFoldDB" id="A0AAW4WS22"/>
<keyword evidence="4 7" id="KW-0812">Transmembrane</keyword>
<evidence type="ECO:0000313" key="9">
    <source>
        <dbReference type="Proteomes" id="UP001199296"/>
    </source>
</evidence>
<evidence type="ECO:0000313" key="8">
    <source>
        <dbReference type="EMBL" id="MCC3143811.1"/>
    </source>
</evidence>
<keyword evidence="7" id="KW-0653">Protein transport</keyword>
<keyword evidence="9" id="KW-1185">Reference proteome</keyword>
<dbReference type="Gene3D" id="3.30.420.270">
    <property type="match status" value="1"/>
</dbReference>